<dbReference type="GO" id="GO:0020037">
    <property type="term" value="F:heme binding"/>
    <property type="evidence" value="ECO:0007669"/>
    <property type="project" value="InterPro"/>
</dbReference>
<dbReference type="PANTHER" id="PTHR33751">
    <property type="entry name" value="CBB3-TYPE CYTOCHROME C OXIDASE SUBUNIT FIXP"/>
    <property type="match status" value="1"/>
</dbReference>
<protein>
    <recommendedName>
        <fullName evidence="6">Cytochrome c domain-containing protein</fullName>
    </recommendedName>
</protein>
<evidence type="ECO:0000256" key="1">
    <source>
        <dbReference type="ARBA" id="ARBA00022448"/>
    </source>
</evidence>
<dbReference type="EMBL" id="UINC01004506">
    <property type="protein sequence ID" value="SVA14823.1"/>
    <property type="molecule type" value="Genomic_DNA"/>
</dbReference>
<keyword evidence="4" id="KW-0249">Electron transport</keyword>
<evidence type="ECO:0000256" key="2">
    <source>
        <dbReference type="ARBA" id="ARBA00022617"/>
    </source>
</evidence>
<dbReference type="InterPro" id="IPR050597">
    <property type="entry name" value="Cytochrome_c_Oxidase_Subunit"/>
</dbReference>
<dbReference type="Pfam" id="PF00034">
    <property type="entry name" value="Cytochrom_C"/>
    <property type="match status" value="2"/>
</dbReference>
<keyword evidence="3" id="KW-0479">Metal-binding</keyword>
<dbReference type="Gene3D" id="1.10.760.10">
    <property type="entry name" value="Cytochrome c-like domain"/>
    <property type="match status" value="2"/>
</dbReference>
<dbReference type="SUPFAM" id="SSF46626">
    <property type="entry name" value="Cytochrome c"/>
    <property type="match status" value="2"/>
</dbReference>
<feature type="domain" description="Cytochrome c" evidence="6">
    <location>
        <begin position="122"/>
        <end position="209"/>
    </location>
</feature>
<evidence type="ECO:0000259" key="6">
    <source>
        <dbReference type="PROSITE" id="PS51007"/>
    </source>
</evidence>
<dbReference type="InterPro" id="IPR036909">
    <property type="entry name" value="Cyt_c-like_dom_sf"/>
</dbReference>
<keyword evidence="2" id="KW-0349">Heme</keyword>
<proteinExistence type="predicted"/>
<dbReference type="PANTHER" id="PTHR33751:SF9">
    <property type="entry name" value="CYTOCHROME C4"/>
    <property type="match status" value="1"/>
</dbReference>
<keyword evidence="1" id="KW-0813">Transport</keyword>
<evidence type="ECO:0000256" key="4">
    <source>
        <dbReference type="ARBA" id="ARBA00022982"/>
    </source>
</evidence>
<evidence type="ECO:0000256" key="5">
    <source>
        <dbReference type="ARBA" id="ARBA00023004"/>
    </source>
</evidence>
<feature type="domain" description="Cytochrome c" evidence="6">
    <location>
        <begin position="25"/>
        <end position="112"/>
    </location>
</feature>
<keyword evidence="5" id="KW-0408">Iron</keyword>
<dbReference type="GO" id="GO:0009055">
    <property type="term" value="F:electron transfer activity"/>
    <property type="evidence" value="ECO:0007669"/>
    <property type="project" value="InterPro"/>
</dbReference>
<evidence type="ECO:0000256" key="3">
    <source>
        <dbReference type="ARBA" id="ARBA00022723"/>
    </source>
</evidence>
<dbReference type="GO" id="GO:0046872">
    <property type="term" value="F:metal ion binding"/>
    <property type="evidence" value="ECO:0007669"/>
    <property type="project" value="UniProtKB-KW"/>
</dbReference>
<sequence length="209" mass="22031">MKKLFFLGITFALAIILGFNAHAAGDAAKGKAAYAVCLACHGADGMGNKALNSPQIAGQSTWYLERQLKNFKSGIRGANPKDTYGMQMRPMALTLPSDQAVADMAAYVSSLPIKAVSSTVKGDAAAGKTAYMLCQSCHGPAGGGNAALNSPRLAGQHDWYMVRQIKNFKAGIRGTKAGDTYGAQMRPMAMTLADEETINNVAAYIATFK</sequence>
<dbReference type="AlphaFoldDB" id="A0A381TLD5"/>
<dbReference type="PROSITE" id="PS51007">
    <property type="entry name" value="CYTC"/>
    <property type="match status" value="2"/>
</dbReference>
<accession>A0A381TLD5</accession>
<organism evidence="7">
    <name type="scientific">marine metagenome</name>
    <dbReference type="NCBI Taxonomy" id="408172"/>
    <lineage>
        <taxon>unclassified sequences</taxon>
        <taxon>metagenomes</taxon>
        <taxon>ecological metagenomes</taxon>
    </lineage>
</organism>
<name>A0A381TLD5_9ZZZZ</name>
<gene>
    <name evidence="7" type="ORF">METZ01_LOCUS67677</name>
</gene>
<dbReference type="InterPro" id="IPR009056">
    <property type="entry name" value="Cyt_c-like_dom"/>
</dbReference>
<reference evidence="7" key="1">
    <citation type="submission" date="2018-05" db="EMBL/GenBank/DDBJ databases">
        <authorList>
            <person name="Lanie J.A."/>
            <person name="Ng W.-L."/>
            <person name="Kazmierczak K.M."/>
            <person name="Andrzejewski T.M."/>
            <person name="Davidsen T.M."/>
            <person name="Wayne K.J."/>
            <person name="Tettelin H."/>
            <person name="Glass J.I."/>
            <person name="Rusch D."/>
            <person name="Podicherti R."/>
            <person name="Tsui H.-C.T."/>
            <person name="Winkler M.E."/>
        </authorList>
    </citation>
    <scope>NUCLEOTIDE SEQUENCE</scope>
</reference>
<evidence type="ECO:0000313" key="7">
    <source>
        <dbReference type="EMBL" id="SVA14823.1"/>
    </source>
</evidence>